<dbReference type="GO" id="GO:0005674">
    <property type="term" value="C:transcription factor TFIIF complex"/>
    <property type="evidence" value="ECO:0007669"/>
    <property type="project" value="TreeGrafter"/>
</dbReference>
<evidence type="ECO:0000256" key="6">
    <source>
        <dbReference type="ARBA" id="ARBA00023242"/>
    </source>
</evidence>
<evidence type="ECO:0000256" key="3">
    <source>
        <dbReference type="ARBA" id="ARBA00023015"/>
    </source>
</evidence>
<dbReference type="PANTHER" id="PTHR13011">
    <property type="entry name" value="TFIIF-ALPHA"/>
    <property type="match status" value="1"/>
</dbReference>
<dbReference type="Proteomes" id="UP001445076">
    <property type="component" value="Unassembled WGS sequence"/>
</dbReference>
<keyword evidence="10" id="KW-1185">Reference proteome</keyword>
<evidence type="ECO:0000313" key="10">
    <source>
        <dbReference type="Proteomes" id="UP001445076"/>
    </source>
</evidence>
<accession>A0AAW0WH17</accession>
<proteinExistence type="inferred from homology"/>
<evidence type="ECO:0000256" key="1">
    <source>
        <dbReference type="ARBA" id="ARBA00004123"/>
    </source>
</evidence>
<feature type="compositionally biased region" description="Acidic residues" evidence="8">
    <location>
        <begin position="210"/>
        <end position="230"/>
    </location>
</feature>
<dbReference type="SUPFAM" id="SSF50916">
    <property type="entry name" value="Rap30/74 interaction domains"/>
    <property type="match status" value="1"/>
</dbReference>
<dbReference type="InterPro" id="IPR011039">
    <property type="entry name" value="TFIIF_interaction"/>
</dbReference>
<sequence length="363" mass="42141">MASSSQGSVTEYVVRVPKAQKKRYNMMRFHAALGVDFKTWTHTKMERENNMKEFKSLEEEMPKFGAGSEFGREQREEARRKKYGINVKKYRPEDQPWILSVGGKNGKKFRGIREGGVSENSSWYVFMQGKDGAFEAYPVEEWYNFKPMHRYKSLSAEEAEKEFERRDKIMNYFSVMYQKKLKKDGEEAADGDEESMKKKGPSAKSMILSELDDWMSDNESEGEEDDEESDGDRPKKKKKVQAKGRSQHGGKKKKNFDGESDEDCFEESDEHDDGAEHDYISSDSSDSDAENDEIVRTELTGVENQDGLRKLLGSDEEEEEEKEKDKEKEDEEKKETEEKEEKDKKKKKKKKKKDKKADASKEG</sequence>
<evidence type="ECO:0000256" key="5">
    <source>
        <dbReference type="ARBA" id="ARBA00023163"/>
    </source>
</evidence>
<organism evidence="9 10">
    <name type="scientific">Cherax quadricarinatus</name>
    <name type="common">Australian red claw crayfish</name>
    <dbReference type="NCBI Taxonomy" id="27406"/>
    <lineage>
        <taxon>Eukaryota</taxon>
        <taxon>Metazoa</taxon>
        <taxon>Ecdysozoa</taxon>
        <taxon>Arthropoda</taxon>
        <taxon>Crustacea</taxon>
        <taxon>Multicrustacea</taxon>
        <taxon>Malacostraca</taxon>
        <taxon>Eumalacostraca</taxon>
        <taxon>Eucarida</taxon>
        <taxon>Decapoda</taxon>
        <taxon>Pleocyemata</taxon>
        <taxon>Astacidea</taxon>
        <taxon>Parastacoidea</taxon>
        <taxon>Parastacidae</taxon>
        <taxon>Cherax</taxon>
    </lineage>
</organism>
<comment type="similarity">
    <text evidence="2 7">Belongs to the TFIIF alpha subunit family.</text>
</comment>
<dbReference type="GO" id="GO:0001096">
    <property type="term" value="F:TFIIF-class transcription factor complex binding"/>
    <property type="evidence" value="ECO:0007669"/>
    <property type="project" value="TreeGrafter"/>
</dbReference>
<dbReference type="EMBL" id="JARKIK010000061">
    <property type="protein sequence ID" value="KAK8731398.1"/>
    <property type="molecule type" value="Genomic_DNA"/>
</dbReference>
<keyword evidence="6 7" id="KW-0539">Nucleus</keyword>
<feature type="compositionally biased region" description="Basic residues" evidence="8">
    <location>
        <begin position="344"/>
        <end position="354"/>
    </location>
</feature>
<dbReference type="GO" id="GO:0016251">
    <property type="term" value="F:RNA polymerase II general transcription initiation factor activity"/>
    <property type="evidence" value="ECO:0007669"/>
    <property type="project" value="TreeGrafter"/>
</dbReference>
<keyword evidence="4 7" id="KW-0238">DNA-binding</keyword>
<comment type="function">
    <text evidence="7">TFIIF is a general transcription initiation factor that binds to RNA polymerase II and helps to recruit it to the initiation complex in collaboration with TFIIB. It promotes transcription elongation.</text>
</comment>
<protein>
    <recommendedName>
        <fullName evidence="7">Transcription initiation factor IIF subunit alpha</fullName>
    </recommendedName>
</protein>
<dbReference type="GO" id="GO:0003677">
    <property type="term" value="F:DNA binding"/>
    <property type="evidence" value="ECO:0007669"/>
    <property type="project" value="UniProtKB-KW"/>
</dbReference>
<dbReference type="PANTHER" id="PTHR13011:SF0">
    <property type="entry name" value="GENERAL TRANSCRIPTION FACTOR IIF SUBUNIT 1"/>
    <property type="match status" value="1"/>
</dbReference>
<feature type="region of interest" description="Disordered" evidence="8">
    <location>
        <begin position="183"/>
        <end position="363"/>
    </location>
</feature>
<feature type="compositionally biased region" description="Basic residues" evidence="8">
    <location>
        <begin position="234"/>
        <end position="254"/>
    </location>
</feature>
<comment type="caution">
    <text evidence="9">The sequence shown here is derived from an EMBL/GenBank/DDBJ whole genome shotgun (WGS) entry which is preliminary data.</text>
</comment>
<dbReference type="InterPro" id="IPR008851">
    <property type="entry name" value="TFIIF-alpha"/>
</dbReference>
<dbReference type="GO" id="GO:0032968">
    <property type="term" value="P:positive regulation of transcription elongation by RNA polymerase II"/>
    <property type="evidence" value="ECO:0007669"/>
    <property type="project" value="InterPro"/>
</dbReference>
<feature type="non-terminal residue" evidence="9">
    <location>
        <position position="363"/>
    </location>
</feature>
<comment type="subcellular location">
    <subcellularLocation>
        <location evidence="1 7">Nucleus</location>
    </subcellularLocation>
</comment>
<keyword evidence="5 7" id="KW-0804">Transcription</keyword>
<dbReference type="Pfam" id="PF05793">
    <property type="entry name" value="TFIIF_alpha"/>
    <property type="match status" value="1"/>
</dbReference>
<keyword evidence="3 7" id="KW-0805">Transcription regulation</keyword>
<evidence type="ECO:0000256" key="7">
    <source>
        <dbReference type="RuleBase" id="RU366044"/>
    </source>
</evidence>
<dbReference type="GO" id="GO:0006367">
    <property type="term" value="P:transcription initiation at RNA polymerase II promoter"/>
    <property type="evidence" value="ECO:0007669"/>
    <property type="project" value="InterPro"/>
</dbReference>
<name>A0AAW0WH17_CHEQU</name>
<reference evidence="9 10" key="1">
    <citation type="journal article" date="2024" name="BMC Genomics">
        <title>Genome assembly of redclaw crayfish (Cherax quadricarinatus) provides insights into its immune adaptation and hypoxia tolerance.</title>
        <authorList>
            <person name="Liu Z."/>
            <person name="Zheng J."/>
            <person name="Li H."/>
            <person name="Fang K."/>
            <person name="Wang S."/>
            <person name="He J."/>
            <person name="Zhou D."/>
            <person name="Weng S."/>
            <person name="Chi M."/>
            <person name="Gu Z."/>
            <person name="He J."/>
            <person name="Li F."/>
            <person name="Wang M."/>
        </authorList>
    </citation>
    <scope>NUCLEOTIDE SEQUENCE [LARGE SCALE GENOMIC DNA]</scope>
    <source>
        <strain evidence="9">ZL_2023a</strain>
    </source>
</reference>
<evidence type="ECO:0000313" key="9">
    <source>
        <dbReference type="EMBL" id="KAK8731398.1"/>
    </source>
</evidence>
<feature type="compositionally biased region" description="Acidic residues" evidence="8">
    <location>
        <begin position="258"/>
        <end position="273"/>
    </location>
</feature>
<evidence type="ECO:0000256" key="2">
    <source>
        <dbReference type="ARBA" id="ARBA00005249"/>
    </source>
</evidence>
<feature type="compositionally biased region" description="Basic and acidic residues" evidence="8">
    <location>
        <begin position="323"/>
        <end position="343"/>
    </location>
</feature>
<dbReference type="AlphaFoldDB" id="A0AAW0WH17"/>
<gene>
    <name evidence="9" type="ORF">OTU49_007587</name>
</gene>
<evidence type="ECO:0000256" key="8">
    <source>
        <dbReference type="SAM" id="MobiDB-lite"/>
    </source>
</evidence>
<evidence type="ECO:0000256" key="4">
    <source>
        <dbReference type="ARBA" id="ARBA00023125"/>
    </source>
</evidence>